<dbReference type="Proteomes" id="UP001310387">
    <property type="component" value="Unassembled WGS sequence"/>
</dbReference>
<reference evidence="1" key="2">
    <citation type="submission" date="2024-02" db="EMBL/GenBank/DDBJ databases">
        <authorList>
            <person name="Prathaban M."/>
            <person name="Mythili R."/>
            <person name="Sharmila Devi N."/>
            <person name="Sobanaa M."/>
            <person name="Prathiviraj R."/>
            <person name="Selvin J."/>
        </authorList>
    </citation>
    <scope>NUCLEOTIDE SEQUENCE</scope>
    <source>
        <strain evidence="1">MP1014</strain>
    </source>
</reference>
<gene>
    <name evidence="1" type="ORF">V5O49_13465</name>
</gene>
<proteinExistence type="predicted"/>
<dbReference type="RefSeq" id="WP_332902648.1">
    <property type="nucleotide sequence ID" value="NZ_JBAGLP010000118.1"/>
</dbReference>
<name>A0ABU7Z9X1_9MICO</name>
<dbReference type="EMBL" id="JBAGLP010000118">
    <property type="protein sequence ID" value="MEG3616138.1"/>
    <property type="molecule type" value="Genomic_DNA"/>
</dbReference>
<keyword evidence="2" id="KW-1185">Reference proteome</keyword>
<comment type="caution">
    <text evidence="1">The sequence shown here is derived from an EMBL/GenBank/DDBJ whole genome shotgun (WGS) entry which is preliminary data.</text>
</comment>
<dbReference type="Pfam" id="PF10009">
    <property type="entry name" value="DUF2252"/>
    <property type="match status" value="1"/>
</dbReference>
<evidence type="ECO:0000313" key="2">
    <source>
        <dbReference type="Proteomes" id="UP001310387"/>
    </source>
</evidence>
<sequence length="475" mass="52433">MAHRPPRTAFEDDAGWQRAHGRGRDVRARVPRRMHGVWDTRGVGDRDPVDILDKQAATRVRELVPIRYGRMLRSAFAFYRGAAAVMADDLASAPSTGLTVQLCGDAHLANFGGFAAPDRDIVFDINDFDETLPGPFEWDVKRLVASFAVAARDRGFPPSAEADLARSASRSYRTSIAEFARTPRLDVWYARLDADELERRWGGAAGADTLKRFHKSLRKARRKTGARAFSRYTEVGPDGRLQPLSDPPLVVPLEDLLTEQSLDEARETIGAAYDRYLDTLSDDRRYLLSGYRVAGMARKVVGVGSVGTRCWILLLVGAEDAADDLVLQVKEAGASVLEPYLGASRYDDHGRRVVEGQRLIQAASDVLLGWNRATNVAGETHDFYVRQMWDGKVSADLEGMDRDAFEVYAEICGWTLARAHARSGDAPAVAGYLGTGDRFDRSMAEFATAYADQNEADFRLLQRAETTGRIVAADG</sequence>
<dbReference type="PANTHER" id="PTHR39441:SF1">
    <property type="entry name" value="DUF2252 DOMAIN-CONTAINING PROTEIN"/>
    <property type="match status" value="1"/>
</dbReference>
<organism evidence="1 2">
    <name type="scientific">Isoptericola haloaureus</name>
    <dbReference type="NCBI Taxonomy" id="1542902"/>
    <lineage>
        <taxon>Bacteria</taxon>
        <taxon>Bacillati</taxon>
        <taxon>Actinomycetota</taxon>
        <taxon>Actinomycetes</taxon>
        <taxon>Micrococcales</taxon>
        <taxon>Promicromonosporaceae</taxon>
        <taxon>Isoptericola</taxon>
    </lineage>
</organism>
<dbReference type="InterPro" id="IPR018721">
    <property type="entry name" value="DUF2252"/>
</dbReference>
<protein>
    <submittedName>
        <fullName evidence="1">DUF2252 domain-containing protein</fullName>
    </submittedName>
</protein>
<evidence type="ECO:0000313" key="1">
    <source>
        <dbReference type="EMBL" id="MEG3616138.1"/>
    </source>
</evidence>
<dbReference type="PANTHER" id="PTHR39441">
    <property type="entry name" value="DUF2252 DOMAIN-CONTAINING PROTEIN"/>
    <property type="match status" value="1"/>
</dbReference>
<accession>A0ABU7Z9X1</accession>
<reference evidence="1" key="1">
    <citation type="journal article" date="2024" name="Antonie Van Leeuwenhoek">
        <title>Isoptericola haloaureus sp. nov., a dimorphic actinobacterium isolated from mangrove sediments of southeast India, implicating biosaline agricultural significance through nitrogen fixation and salt tolerance genes.</title>
        <authorList>
            <person name="Prathaban M."/>
            <person name="Prathiviraj R."/>
            <person name="Ravichandran M."/>
            <person name="Natarajan S.D."/>
            <person name="Sobanaa M."/>
            <person name="Hari Krishna Kumar S."/>
            <person name="Chandrasekar V."/>
            <person name="Selvin J."/>
        </authorList>
    </citation>
    <scope>NUCLEOTIDE SEQUENCE</scope>
    <source>
        <strain evidence="1">MP1014</strain>
    </source>
</reference>